<dbReference type="GO" id="GO:0020037">
    <property type="term" value="F:heme binding"/>
    <property type="evidence" value="ECO:0007669"/>
    <property type="project" value="InterPro"/>
</dbReference>
<dbReference type="Gene3D" id="1.10.760.10">
    <property type="entry name" value="Cytochrome c-like domain"/>
    <property type="match status" value="1"/>
</dbReference>
<dbReference type="GO" id="GO:0009055">
    <property type="term" value="F:electron transfer activity"/>
    <property type="evidence" value="ECO:0007669"/>
    <property type="project" value="InterPro"/>
</dbReference>
<comment type="caution">
    <text evidence="6">The sequence shown here is derived from an EMBL/GenBank/DDBJ whole genome shotgun (WGS) entry which is preliminary data.</text>
</comment>
<evidence type="ECO:0000256" key="2">
    <source>
        <dbReference type="ARBA" id="ARBA00022723"/>
    </source>
</evidence>
<dbReference type="InterPro" id="IPR010538">
    <property type="entry name" value="DHOR"/>
</dbReference>
<dbReference type="GO" id="GO:0046872">
    <property type="term" value="F:metal ion binding"/>
    <property type="evidence" value="ECO:0007669"/>
    <property type="project" value="UniProtKB-KW"/>
</dbReference>
<evidence type="ECO:0000313" key="7">
    <source>
        <dbReference type="Proteomes" id="UP000239522"/>
    </source>
</evidence>
<keyword evidence="3 4" id="KW-0408">Iron</keyword>
<evidence type="ECO:0000259" key="5">
    <source>
        <dbReference type="PROSITE" id="PS51007"/>
    </source>
</evidence>
<accession>A0A2S7KWP8</accession>
<dbReference type="PANTHER" id="PTHR30600:SF4">
    <property type="entry name" value="CYTOCHROME C DOMAIN-CONTAINING PROTEIN"/>
    <property type="match status" value="1"/>
</dbReference>
<dbReference type="SUPFAM" id="SSF46626">
    <property type="entry name" value="Cytochrome c"/>
    <property type="match status" value="1"/>
</dbReference>
<name>A0A2S7KWP8_9FLAO</name>
<evidence type="ECO:0000256" key="4">
    <source>
        <dbReference type="PROSITE-ProRule" id="PRU00433"/>
    </source>
</evidence>
<dbReference type="GO" id="GO:0004130">
    <property type="term" value="F:cytochrome-c peroxidase activity"/>
    <property type="evidence" value="ECO:0007669"/>
    <property type="project" value="TreeGrafter"/>
</dbReference>
<evidence type="ECO:0000256" key="3">
    <source>
        <dbReference type="ARBA" id="ARBA00023004"/>
    </source>
</evidence>
<feature type="domain" description="Cytochrome c" evidence="5">
    <location>
        <begin position="333"/>
        <end position="466"/>
    </location>
</feature>
<keyword evidence="2 4" id="KW-0479">Metal-binding</keyword>
<keyword evidence="1 4" id="KW-0349">Heme</keyword>
<dbReference type="Proteomes" id="UP000239522">
    <property type="component" value="Unassembled WGS sequence"/>
</dbReference>
<dbReference type="PIRSF" id="PIRSF028099">
    <property type="entry name" value="DUF1111"/>
    <property type="match status" value="1"/>
</dbReference>
<dbReference type="AlphaFoldDB" id="A0A2S7KWP8"/>
<dbReference type="EMBL" id="MQUA01000013">
    <property type="protein sequence ID" value="PQB07040.1"/>
    <property type="molecule type" value="Genomic_DNA"/>
</dbReference>
<reference evidence="6 7" key="1">
    <citation type="submission" date="2016-11" db="EMBL/GenBank/DDBJ databases">
        <title>Trade-off between light-utilization and light-protection in marine flavobacteria.</title>
        <authorList>
            <person name="Kumagai Y."/>
        </authorList>
    </citation>
    <scope>NUCLEOTIDE SEQUENCE [LARGE SCALE GENOMIC DNA]</scope>
    <source>
        <strain evidence="6 7">ATCC 700397</strain>
    </source>
</reference>
<sequence>MKKIFILSCLVYCIISCNKDEAYIDLNNSYEIGEELSAGKLTTTLLGANAFDQAVPGLPINTDLLFFVGNSLFKQNWVSSPASTTARDGLGPTFNARACSACHNKDGRGLPLQNGDRFSAGFLMRISTEGTTTFGGPNAVTGYGTQIQDRANLGVYSEASVRIRYETIAGTFSDGDAYELKKPIYSIENENFGSLQNILTSPRVGQQVIGLGLVDAISTDDILLNEDEFDTNKDGISGKANYVWNHILNRRDVGRFGWKANQPNLRQQVADAFSGDMGLTTSIFPEQNCPSPQQDCKDALNGGNPEVTDRSLDNVMIYASSLSVPIRRNYEDENVLKGKQLFREMKCATCHTEVFTTSNNYPFNPILEDVTIRPFSDFLLHDMGAELADNRSDFLATGNEWRTQPLWGIGMIQEVNSHTFLLHDGRARNIEEAILWHGGEAEESKNKYKKQTKQDRENVLAFVNSL</sequence>
<keyword evidence="7" id="KW-1185">Reference proteome</keyword>
<dbReference type="InterPro" id="IPR036909">
    <property type="entry name" value="Cyt_c-like_dom_sf"/>
</dbReference>
<dbReference type="Pfam" id="PF06537">
    <property type="entry name" value="DHOR"/>
    <property type="match status" value="1"/>
</dbReference>
<protein>
    <submittedName>
        <fullName evidence="6">Thiol oxidoreductase</fullName>
    </submittedName>
</protein>
<evidence type="ECO:0000256" key="1">
    <source>
        <dbReference type="ARBA" id="ARBA00022617"/>
    </source>
</evidence>
<evidence type="ECO:0000313" key="6">
    <source>
        <dbReference type="EMBL" id="PQB07040.1"/>
    </source>
</evidence>
<organism evidence="6 7">
    <name type="scientific">Polaribacter filamentus</name>
    <dbReference type="NCBI Taxonomy" id="53483"/>
    <lineage>
        <taxon>Bacteria</taxon>
        <taxon>Pseudomonadati</taxon>
        <taxon>Bacteroidota</taxon>
        <taxon>Flavobacteriia</taxon>
        <taxon>Flavobacteriales</taxon>
        <taxon>Flavobacteriaceae</taxon>
    </lineage>
</organism>
<dbReference type="OrthoDB" id="9805202at2"/>
<dbReference type="RefSeq" id="WP_104809277.1">
    <property type="nucleotide sequence ID" value="NZ_MQUA01000013.1"/>
</dbReference>
<dbReference type="PANTHER" id="PTHR30600">
    <property type="entry name" value="CYTOCHROME C PEROXIDASE-RELATED"/>
    <property type="match status" value="1"/>
</dbReference>
<dbReference type="InterPro" id="IPR051395">
    <property type="entry name" value="Cytochrome_c_Peroxidase/MauG"/>
</dbReference>
<dbReference type="PROSITE" id="PS51007">
    <property type="entry name" value="CYTC"/>
    <property type="match status" value="1"/>
</dbReference>
<dbReference type="InterPro" id="IPR009056">
    <property type="entry name" value="Cyt_c-like_dom"/>
</dbReference>
<gene>
    <name evidence="6" type="ORF">BST83_07680</name>
</gene>
<proteinExistence type="predicted"/>